<dbReference type="AlphaFoldDB" id="A0A510XWY9"/>
<dbReference type="EMBL" id="BJUM01000017">
    <property type="protein sequence ID" value="GEK55151.1"/>
    <property type="molecule type" value="Genomic_DNA"/>
</dbReference>
<keyword evidence="2" id="KW-1185">Reference proteome</keyword>
<organism evidence="1 2">
    <name type="scientific">Pseudoalteromonas espejiana</name>
    <dbReference type="NCBI Taxonomy" id="28107"/>
    <lineage>
        <taxon>Bacteria</taxon>
        <taxon>Pseudomonadati</taxon>
        <taxon>Pseudomonadota</taxon>
        <taxon>Gammaproteobacteria</taxon>
        <taxon>Alteromonadales</taxon>
        <taxon>Pseudoalteromonadaceae</taxon>
        <taxon>Pseudoalteromonas</taxon>
    </lineage>
</organism>
<proteinExistence type="predicted"/>
<evidence type="ECO:0008006" key="3">
    <source>
        <dbReference type="Google" id="ProtNLM"/>
    </source>
</evidence>
<comment type="caution">
    <text evidence="1">The sequence shown here is derived from an EMBL/GenBank/DDBJ whole genome shotgun (WGS) entry which is preliminary data.</text>
</comment>
<evidence type="ECO:0000313" key="1">
    <source>
        <dbReference type="EMBL" id="GEK55151.1"/>
    </source>
</evidence>
<dbReference type="SUPFAM" id="SSF55486">
    <property type="entry name" value="Metalloproteases ('zincins'), catalytic domain"/>
    <property type="match status" value="1"/>
</dbReference>
<evidence type="ECO:0000313" key="2">
    <source>
        <dbReference type="Proteomes" id="UP000321419"/>
    </source>
</evidence>
<gene>
    <name evidence="1" type="ORF">PES01_19960</name>
</gene>
<dbReference type="Proteomes" id="UP000321419">
    <property type="component" value="Unassembled WGS sequence"/>
</dbReference>
<protein>
    <recommendedName>
        <fullName evidence="3">Peptidase M1 membrane alanine aminopeptidase domain-containing protein</fullName>
    </recommendedName>
</protein>
<sequence>MWVNQVSGANVEGSAVISESLSQYSALMVLKKRFGAEKLRKFLKYELDRYLMGRTGEAFEEMPLYKTQSQQYLHYNKGSVVMMALYDRLGEERLNAALKAFLNEFKYQSTPYPTTLDLLSYLKRDATQAEQRFIDDQFKYITLYELEMKEVSVTDDVDSEGFYTVTLSVEATKQHADGQGEETEQPLDQLIDIALFSDDPENLLAEDFVIYSQKHQIVSGTNTIELKVKEKPVYAGVDPFIKLVDKDSKNNLAKF</sequence>
<accession>A0A510XWY9</accession>
<reference evidence="1 2" key="1">
    <citation type="submission" date="2019-07" db="EMBL/GenBank/DDBJ databases">
        <title>Whole genome shotgun sequence of Pseudoalteromonas espejiana NBRC 102222.</title>
        <authorList>
            <person name="Hosoyama A."/>
            <person name="Uohara A."/>
            <person name="Ohji S."/>
            <person name="Ichikawa N."/>
        </authorList>
    </citation>
    <scope>NUCLEOTIDE SEQUENCE [LARGE SCALE GENOMIC DNA]</scope>
    <source>
        <strain evidence="1 2">NBRC 102222</strain>
    </source>
</reference>
<dbReference type="Gene3D" id="1.10.390.10">
    <property type="entry name" value="Neutral Protease Domain 2"/>
    <property type="match status" value="1"/>
</dbReference>
<dbReference type="InterPro" id="IPR027268">
    <property type="entry name" value="Peptidase_M4/M1_CTD_sf"/>
</dbReference>
<name>A0A510XWY9_9GAMM</name>